<feature type="transmembrane region" description="Helical" evidence="1">
    <location>
        <begin position="6"/>
        <end position="24"/>
    </location>
</feature>
<dbReference type="OrthoDB" id="3201900at2"/>
<accession>A0A074MBL5</accession>
<dbReference type="RefSeq" id="WP_038087419.1">
    <property type="nucleotide sequence ID" value="NZ_JMIR01000012.1"/>
</dbReference>
<reference evidence="2 3" key="1">
    <citation type="journal article" date="2013" name="Int. J. Syst. Evol. Microbiol.">
        <title>Tumebacillus flagellatus sp. nov., an alpha-amylase/pullulanase-producing bacterium isolated from cassava wastewater.</title>
        <authorList>
            <person name="Wang Q."/>
            <person name="Xie N."/>
            <person name="Qin Y."/>
            <person name="Shen N."/>
            <person name="Zhu J."/>
            <person name="Mi H."/>
            <person name="Huang R."/>
        </authorList>
    </citation>
    <scope>NUCLEOTIDE SEQUENCE [LARGE SCALE GENOMIC DNA]</scope>
    <source>
        <strain evidence="2 3">GST4</strain>
    </source>
</reference>
<keyword evidence="3" id="KW-1185">Reference proteome</keyword>
<name>A0A074MBL5_9BACL</name>
<keyword evidence="1" id="KW-0812">Transmembrane</keyword>
<evidence type="ECO:0000256" key="1">
    <source>
        <dbReference type="SAM" id="Phobius"/>
    </source>
</evidence>
<dbReference type="Proteomes" id="UP000027931">
    <property type="component" value="Unassembled WGS sequence"/>
</dbReference>
<comment type="caution">
    <text evidence="2">The sequence shown here is derived from an EMBL/GenBank/DDBJ whole genome shotgun (WGS) entry which is preliminary data.</text>
</comment>
<evidence type="ECO:0000313" key="3">
    <source>
        <dbReference type="Proteomes" id="UP000027931"/>
    </source>
</evidence>
<gene>
    <name evidence="2" type="ORF">EL26_10085</name>
</gene>
<sequence length="195" mass="22531">MKTSRWFAGTLVGLVLIIGTYWATKTAFENRHHQEYSTHISNALTDVKMADQGIRDLQPRWGELSQLEISNALLQVASSLKAAEVEADGLQGYLMYHDDTNFGPSPSFLSDLFMNYREAVESRLRETWNLNKEDAKWSVLQQDISTMEKDLHHLAEADPSKMQNAKLSELRQYWSSYTADLKFQEVKKRYDEKHP</sequence>
<proteinExistence type="predicted"/>
<dbReference type="AlphaFoldDB" id="A0A074MBL5"/>
<keyword evidence="1" id="KW-0472">Membrane</keyword>
<protein>
    <submittedName>
        <fullName evidence="2">Uncharacterized protein</fullName>
    </submittedName>
</protein>
<keyword evidence="1" id="KW-1133">Transmembrane helix</keyword>
<evidence type="ECO:0000313" key="2">
    <source>
        <dbReference type="EMBL" id="KEO83317.1"/>
    </source>
</evidence>
<organism evidence="2 3">
    <name type="scientific">Tumebacillus flagellatus</name>
    <dbReference type="NCBI Taxonomy" id="1157490"/>
    <lineage>
        <taxon>Bacteria</taxon>
        <taxon>Bacillati</taxon>
        <taxon>Bacillota</taxon>
        <taxon>Bacilli</taxon>
        <taxon>Bacillales</taxon>
        <taxon>Alicyclobacillaceae</taxon>
        <taxon>Tumebacillus</taxon>
    </lineage>
</organism>
<dbReference type="EMBL" id="JMIR01000012">
    <property type="protein sequence ID" value="KEO83317.1"/>
    <property type="molecule type" value="Genomic_DNA"/>
</dbReference>